<dbReference type="PROSITE" id="PS00061">
    <property type="entry name" value="ADH_SHORT"/>
    <property type="match status" value="1"/>
</dbReference>
<dbReference type="RefSeq" id="WP_001271036.1">
    <property type="nucleotide sequence ID" value="NZ_CP009335.1"/>
</dbReference>
<evidence type="ECO:0000313" key="6">
    <source>
        <dbReference type="EMBL" id="AJG75444.1"/>
    </source>
</evidence>
<dbReference type="GO" id="GO:0005737">
    <property type="term" value="C:cytoplasm"/>
    <property type="evidence" value="ECO:0007669"/>
    <property type="project" value="UniProtKB-SubCell"/>
</dbReference>
<organism evidence="7 9">
    <name type="scientific">Bacillus thuringiensis</name>
    <dbReference type="NCBI Taxonomy" id="1428"/>
    <lineage>
        <taxon>Bacteria</taxon>
        <taxon>Bacillati</taxon>
        <taxon>Bacillota</taxon>
        <taxon>Bacilli</taxon>
        <taxon>Bacillales</taxon>
        <taxon>Bacillaceae</taxon>
        <taxon>Bacillus</taxon>
        <taxon>Bacillus cereus group</taxon>
    </lineage>
</organism>
<evidence type="ECO:0000256" key="5">
    <source>
        <dbReference type="ARBA" id="ARBA00023002"/>
    </source>
</evidence>
<keyword evidence="4" id="KW-0521">NADP</keyword>
<reference evidence="6 8" key="1">
    <citation type="journal article" date="2015" name="Genome Announc.">
        <title>Complete genome sequences for 35 biothreat assay-relevant bacillus species.</title>
        <authorList>
            <person name="Johnson S.L."/>
            <person name="Daligault H.E."/>
            <person name="Davenport K.W."/>
            <person name="Jaissle J."/>
            <person name="Frey K.G."/>
            <person name="Ladner J.T."/>
            <person name="Broomall S.M."/>
            <person name="Bishop-Lilly K.A."/>
            <person name="Bruce D.C."/>
            <person name="Gibbons H.S."/>
            <person name="Coyne S.R."/>
            <person name="Lo C.C."/>
            <person name="Meincke L."/>
            <person name="Munk A.C."/>
            <person name="Koroleva G.I."/>
            <person name="Rosenzweig C.N."/>
            <person name="Palacios G.F."/>
            <person name="Redden C.L."/>
            <person name="Minogue T.D."/>
            <person name="Chain P.S."/>
        </authorList>
    </citation>
    <scope>NUCLEOTIDE SEQUENCE [LARGE SCALE GENOMIC DNA]</scope>
    <source>
        <strain evidence="6 8">HD1011</strain>
    </source>
</reference>
<dbReference type="NCBIfam" id="NF005381">
    <property type="entry name" value="PRK06924.1"/>
    <property type="match status" value="1"/>
</dbReference>
<dbReference type="EMBL" id="CP009335">
    <property type="protein sequence ID" value="AJG75444.1"/>
    <property type="molecule type" value="Genomic_DNA"/>
</dbReference>
<evidence type="ECO:0000313" key="8">
    <source>
        <dbReference type="Proteomes" id="UP000031876"/>
    </source>
</evidence>
<dbReference type="AlphaFoldDB" id="A0A0B5NCD4"/>
<sequence>MRYVIITGTSQGLGEAIAAQLLEENTSIISISRRENKELTKLAEQYNSNCVFHSLDLQDVHNLETNFNEIISSIQEDTVSSIHLINNAGTLAPMKPIEKAESEQFITNVHINLLAPMILTSTFMKHTKDWKVDKRVINISSGAGKNPYFGWGAYCTTKAGVNMFTQCVATEEVEKEYPVKIVAFAPGVVDTNMQAQIRETNKEDFTNLDRFITLKEEGKLLSPEYVAKAIRNLLETEDFPQGEVIRIDE</sequence>
<dbReference type="PANTHER" id="PTHR44085:SF2">
    <property type="entry name" value="SEPIAPTERIN REDUCTASE"/>
    <property type="match status" value="1"/>
</dbReference>
<dbReference type="CDD" id="cd05367">
    <property type="entry name" value="SPR-like_SDR_c"/>
    <property type="match status" value="1"/>
</dbReference>
<dbReference type="Gene3D" id="3.40.50.720">
    <property type="entry name" value="NAD(P)-binding Rossmann-like Domain"/>
    <property type="match status" value="1"/>
</dbReference>
<keyword evidence="3" id="KW-0963">Cytoplasm</keyword>
<reference evidence="7 9" key="2">
    <citation type="submission" date="2020-05" db="EMBL/GenBank/DDBJ databases">
        <title>FDA dAtabase for Regulatory Grade micrObial Sequences (FDA-ARGOS): Supporting development and validation of Infectious Disease Dx tests.</title>
        <authorList>
            <person name="Nelson B."/>
            <person name="Plummer A."/>
            <person name="Tallon L."/>
            <person name="Sadzewicz L."/>
            <person name="Zhao X."/>
            <person name="Vavikolanu K."/>
            <person name="Mehta A."/>
            <person name="Aluvathingal J."/>
            <person name="Nadendla S."/>
            <person name="Myers T."/>
            <person name="Yan Y."/>
            <person name="Sichtig H."/>
        </authorList>
    </citation>
    <scope>NUCLEOTIDE SEQUENCE [LARGE SCALE GENOMIC DNA]</scope>
    <source>
        <strain evidence="7 9">FDAARGOS_795</strain>
    </source>
</reference>
<accession>A0A0B5NCD4</accession>
<dbReference type="Proteomes" id="UP000031876">
    <property type="component" value="Chromosome"/>
</dbReference>
<comment type="subcellular location">
    <subcellularLocation>
        <location evidence="1">Cytoplasm</location>
    </subcellularLocation>
</comment>
<dbReference type="GO" id="GO:0006729">
    <property type="term" value="P:tetrahydrobiopterin biosynthetic process"/>
    <property type="evidence" value="ECO:0007669"/>
    <property type="project" value="TreeGrafter"/>
</dbReference>
<dbReference type="InterPro" id="IPR051721">
    <property type="entry name" value="Biopterin_syn/organic_redct"/>
</dbReference>
<comment type="similarity">
    <text evidence="2">Belongs to the short-chain dehydrogenases/reductases (SDR) family.</text>
</comment>
<dbReference type="OMA" id="FKGWTLY"/>
<dbReference type="EMBL" id="CP053980">
    <property type="protein sequence ID" value="QKH23245.1"/>
    <property type="molecule type" value="Genomic_DNA"/>
</dbReference>
<dbReference type="Pfam" id="PF00106">
    <property type="entry name" value="adh_short"/>
    <property type="match status" value="1"/>
</dbReference>
<dbReference type="GeneID" id="45023333"/>
<evidence type="ECO:0000256" key="2">
    <source>
        <dbReference type="ARBA" id="ARBA00006484"/>
    </source>
</evidence>
<dbReference type="KEGG" id="btw:BF38_4721"/>
<dbReference type="InterPro" id="IPR020904">
    <property type="entry name" value="Sc_DH/Rdtase_CS"/>
</dbReference>
<evidence type="ECO:0000256" key="1">
    <source>
        <dbReference type="ARBA" id="ARBA00004496"/>
    </source>
</evidence>
<evidence type="ECO:0000313" key="7">
    <source>
        <dbReference type="EMBL" id="QKH23245.1"/>
    </source>
</evidence>
<protein>
    <submittedName>
        <fullName evidence="6 7">Benzil reductase</fullName>
        <ecNumber evidence="6 7">1.1.1.320</ecNumber>
    </submittedName>
</protein>
<evidence type="ECO:0000256" key="3">
    <source>
        <dbReference type="ARBA" id="ARBA00022490"/>
    </source>
</evidence>
<dbReference type="PRINTS" id="PR00081">
    <property type="entry name" value="GDHRDH"/>
</dbReference>
<dbReference type="InterPro" id="IPR036291">
    <property type="entry name" value="NAD(P)-bd_dom_sf"/>
</dbReference>
<dbReference type="InterPro" id="IPR002347">
    <property type="entry name" value="SDR_fam"/>
</dbReference>
<dbReference type="Proteomes" id="UP000501107">
    <property type="component" value="Chromosome"/>
</dbReference>
<dbReference type="SUPFAM" id="SSF51735">
    <property type="entry name" value="NAD(P)-binding Rossmann-fold domains"/>
    <property type="match status" value="1"/>
</dbReference>
<name>A0A0B5NCD4_BACTU</name>
<keyword evidence="5 7" id="KW-0560">Oxidoreductase</keyword>
<gene>
    <name evidence="6" type="primary">yueD</name>
    <name evidence="6" type="ORF">BF38_4721</name>
    <name evidence="7" type="ORF">FOC89_04330</name>
</gene>
<dbReference type="GO" id="GO:0004757">
    <property type="term" value="F:sepiapterin reductase (NADP+) activity"/>
    <property type="evidence" value="ECO:0007669"/>
    <property type="project" value="TreeGrafter"/>
</dbReference>
<evidence type="ECO:0000313" key="9">
    <source>
        <dbReference type="Proteomes" id="UP000501107"/>
    </source>
</evidence>
<dbReference type="PANTHER" id="PTHR44085">
    <property type="entry name" value="SEPIAPTERIN REDUCTASE"/>
    <property type="match status" value="1"/>
</dbReference>
<dbReference type="FunFam" id="3.40.50.720:FF:000441">
    <property type="entry name" value="Oxidoreductase, short-chain dehydrogenase/reductase"/>
    <property type="match status" value="1"/>
</dbReference>
<evidence type="ECO:0000256" key="4">
    <source>
        <dbReference type="ARBA" id="ARBA00022857"/>
    </source>
</evidence>
<dbReference type="EC" id="1.1.1.320" evidence="6 7"/>
<proteinExistence type="inferred from homology"/>